<name>A0A1W1C3F0_9ZZZZ</name>
<dbReference type="EMBL" id="FPHC01000058">
    <property type="protein sequence ID" value="SFV60264.1"/>
    <property type="molecule type" value="Genomic_DNA"/>
</dbReference>
<organism evidence="1">
    <name type="scientific">hydrothermal vent metagenome</name>
    <dbReference type="NCBI Taxonomy" id="652676"/>
    <lineage>
        <taxon>unclassified sequences</taxon>
        <taxon>metagenomes</taxon>
        <taxon>ecological metagenomes</taxon>
    </lineage>
</organism>
<reference evidence="1" key="1">
    <citation type="submission" date="2016-10" db="EMBL/GenBank/DDBJ databases">
        <authorList>
            <person name="de Groot N.N."/>
        </authorList>
    </citation>
    <scope>NUCLEOTIDE SEQUENCE</scope>
</reference>
<proteinExistence type="predicted"/>
<sequence length="37" mass="4274">MIYPSTKEYKKLNTTTPLSIDIGLNTNKLNKNSAFWK</sequence>
<evidence type="ECO:0000313" key="1">
    <source>
        <dbReference type="EMBL" id="SFV60264.1"/>
    </source>
</evidence>
<gene>
    <name evidence="1" type="ORF">MNB_SV-6-1587</name>
</gene>
<protein>
    <submittedName>
        <fullName evidence="1">Uncharacterized protein</fullName>
    </submittedName>
</protein>
<accession>A0A1W1C3F0</accession>
<dbReference type="AlphaFoldDB" id="A0A1W1C3F0"/>